<gene>
    <name evidence="1" type="ORF">PPROV_000290600</name>
</gene>
<evidence type="ECO:0000313" key="2">
    <source>
        <dbReference type="Proteomes" id="UP000660262"/>
    </source>
</evidence>
<sequence>MTLPHPQRGQLTLSVSVVDVGGSMRSSSVMKRADSARPYGKEELREWQSQPHIGKWLEEVDQRKIQASSRRIHSAMKELRWIETRRTAMQKSLAAAKKAEQEEKAAQAQYKRHLVVSSFRTWKKSWETNRYWHMRISQSTTRAVEFARTLNQRRGWKVWKNYIQAKWAARIKKGAAAPNKAA</sequence>
<dbReference type="EMBL" id="BNJQ01000007">
    <property type="protein sequence ID" value="GHP04152.1"/>
    <property type="molecule type" value="Genomic_DNA"/>
</dbReference>
<dbReference type="AlphaFoldDB" id="A0A830HBW6"/>
<comment type="caution">
    <text evidence="1">The sequence shown here is derived from an EMBL/GenBank/DDBJ whole genome shotgun (WGS) entry which is preliminary data.</text>
</comment>
<dbReference type="Proteomes" id="UP000660262">
    <property type="component" value="Unassembled WGS sequence"/>
</dbReference>
<organism evidence="1 2">
    <name type="scientific">Pycnococcus provasolii</name>
    <dbReference type="NCBI Taxonomy" id="41880"/>
    <lineage>
        <taxon>Eukaryota</taxon>
        <taxon>Viridiplantae</taxon>
        <taxon>Chlorophyta</taxon>
        <taxon>Pseudoscourfieldiophyceae</taxon>
        <taxon>Pseudoscourfieldiales</taxon>
        <taxon>Pycnococcaceae</taxon>
        <taxon>Pycnococcus</taxon>
    </lineage>
</organism>
<protein>
    <submittedName>
        <fullName evidence="1">Uncharacterized protein</fullName>
    </submittedName>
</protein>
<accession>A0A830HBW6</accession>
<evidence type="ECO:0000313" key="1">
    <source>
        <dbReference type="EMBL" id="GHP04152.1"/>
    </source>
</evidence>
<name>A0A830HBW6_9CHLO</name>
<keyword evidence="2" id="KW-1185">Reference proteome</keyword>
<reference evidence="1" key="1">
    <citation type="submission" date="2020-10" db="EMBL/GenBank/DDBJ databases">
        <title>Unveiling of a novel bifunctional photoreceptor, Dualchrome1, isolated from a cosmopolitan green alga.</title>
        <authorList>
            <person name="Suzuki S."/>
            <person name="Kawachi M."/>
        </authorList>
    </citation>
    <scope>NUCLEOTIDE SEQUENCE</scope>
    <source>
        <strain evidence="1">NIES 2893</strain>
    </source>
</reference>
<proteinExistence type="predicted"/>